<dbReference type="AlphaFoldDB" id="A0A2R6X285"/>
<dbReference type="Proteomes" id="UP000244005">
    <property type="component" value="Unassembled WGS sequence"/>
</dbReference>
<feature type="region of interest" description="Disordered" evidence="1">
    <location>
        <begin position="1"/>
        <end position="105"/>
    </location>
</feature>
<proteinExistence type="predicted"/>
<feature type="compositionally biased region" description="Basic residues" evidence="1">
    <location>
        <begin position="62"/>
        <end position="71"/>
    </location>
</feature>
<evidence type="ECO:0000313" key="2">
    <source>
        <dbReference type="EMBL" id="PTQ40224.1"/>
    </source>
</evidence>
<dbReference type="Gramene" id="Mp4g18100.3">
    <property type="protein sequence ID" value="Mp4g18100.3.cds1"/>
    <property type="gene ID" value="Mp4g18100"/>
</dbReference>
<sequence length="105" mass="11691">MPPSLPPSLAGNLELNDHQHNKRANQSNNRTADEQQQTTDYALSFPRSLHSYPTEVLGVEMRRKKVPRSKQKGAPGRQDSSSFDEVRETQTETETGGTGRSEKAP</sequence>
<name>A0A2R6X285_MARPO</name>
<evidence type="ECO:0000313" key="3">
    <source>
        <dbReference type="Proteomes" id="UP000244005"/>
    </source>
</evidence>
<feature type="compositionally biased region" description="Polar residues" evidence="1">
    <location>
        <begin position="24"/>
        <end position="41"/>
    </location>
</feature>
<organism evidence="2 3">
    <name type="scientific">Marchantia polymorpha</name>
    <name type="common">Common liverwort</name>
    <name type="synonym">Marchantia aquatica</name>
    <dbReference type="NCBI Taxonomy" id="3197"/>
    <lineage>
        <taxon>Eukaryota</taxon>
        <taxon>Viridiplantae</taxon>
        <taxon>Streptophyta</taxon>
        <taxon>Embryophyta</taxon>
        <taxon>Marchantiophyta</taxon>
        <taxon>Marchantiopsida</taxon>
        <taxon>Marchantiidae</taxon>
        <taxon>Marchantiales</taxon>
        <taxon>Marchantiaceae</taxon>
        <taxon>Marchantia</taxon>
    </lineage>
</organism>
<dbReference type="EMBL" id="KZ772713">
    <property type="protein sequence ID" value="PTQ40224.1"/>
    <property type="molecule type" value="Genomic_DNA"/>
</dbReference>
<gene>
    <name evidence="2" type="ORF">MARPO_0041s0091</name>
</gene>
<reference evidence="3" key="1">
    <citation type="journal article" date="2017" name="Cell">
        <title>Insights into land plant evolution garnered from the Marchantia polymorpha genome.</title>
        <authorList>
            <person name="Bowman J.L."/>
            <person name="Kohchi T."/>
            <person name="Yamato K.T."/>
            <person name="Jenkins J."/>
            <person name="Shu S."/>
            <person name="Ishizaki K."/>
            <person name="Yamaoka S."/>
            <person name="Nishihama R."/>
            <person name="Nakamura Y."/>
            <person name="Berger F."/>
            <person name="Adam C."/>
            <person name="Aki S.S."/>
            <person name="Althoff F."/>
            <person name="Araki T."/>
            <person name="Arteaga-Vazquez M.A."/>
            <person name="Balasubrmanian S."/>
            <person name="Barry K."/>
            <person name="Bauer D."/>
            <person name="Boehm C.R."/>
            <person name="Briginshaw L."/>
            <person name="Caballero-Perez J."/>
            <person name="Catarino B."/>
            <person name="Chen F."/>
            <person name="Chiyoda S."/>
            <person name="Chovatia M."/>
            <person name="Davies K.M."/>
            <person name="Delmans M."/>
            <person name="Demura T."/>
            <person name="Dierschke T."/>
            <person name="Dolan L."/>
            <person name="Dorantes-Acosta A.E."/>
            <person name="Eklund D.M."/>
            <person name="Florent S.N."/>
            <person name="Flores-Sandoval E."/>
            <person name="Fujiyama A."/>
            <person name="Fukuzawa H."/>
            <person name="Galik B."/>
            <person name="Grimanelli D."/>
            <person name="Grimwood J."/>
            <person name="Grossniklaus U."/>
            <person name="Hamada T."/>
            <person name="Haseloff J."/>
            <person name="Hetherington A.J."/>
            <person name="Higo A."/>
            <person name="Hirakawa Y."/>
            <person name="Hundley H.N."/>
            <person name="Ikeda Y."/>
            <person name="Inoue K."/>
            <person name="Inoue S.I."/>
            <person name="Ishida S."/>
            <person name="Jia Q."/>
            <person name="Kakita M."/>
            <person name="Kanazawa T."/>
            <person name="Kawai Y."/>
            <person name="Kawashima T."/>
            <person name="Kennedy M."/>
            <person name="Kinose K."/>
            <person name="Kinoshita T."/>
            <person name="Kohara Y."/>
            <person name="Koide E."/>
            <person name="Komatsu K."/>
            <person name="Kopischke S."/>
            <person name="Kubo M."/>
            <person name="Kyozuka J."/>
            <person name="Lagercrantz U."/>
            <person name="Lin S.S."/>
            <person name="Lindquist E."/>
            <person name="Lipzen A.M."/>
            <person name="Lu C.W."/>
            <person name="De Luna E."/>
            <person name="Martienssen R.A."/>
            <person name="Minamino N."/>
            <person name="Mizutani M."/>
            <person name="Mizutani M."/>
            <person name="Mochizuki N."/>
            <person name="Monte I."/>
            <person name="Mosher R."/>
            <person name="Nagasaki H."/>
            <person name="Nakagami H."/>
            <person name="Naramoto S."/>
            <person name="Nishitani K."/>
            <person name="Ohtani M."/>
            <person name="Okamoto T."/>
            <person name="Okumura M."/>
            <person name="Phillips J."/>
            <person name="Pollak B."/>
            <person name="Reinders A."/>
            <person name="Rovekamp M."/>
            <person name="Sano R."/>
            <person name="Sawa S."/>
            <person name="Schmid M.W."/>
            <person name="Shirakawa M."/>
            <person name="Solano R."/>
            <person name="Spunde A."/>
            <person name="Suetsugu N."/>
            <person name="Sugano S."/>
            <person name="Sugiyama A."/>
            <person name="Sun R."/>
            <person name="Suzuki Y."/>
            <person name="Takenaka M."/>
            <person name="Takezawa D."/>
            <person name="Tomogane H."/>
            <person name="Tsuzuki M."/>
            <person name="Ueda T."/>
            <person name="Umeda M."/>
            <person name="Ward J.M."/>
            <person name="Watanabe Y."/>
            <person name="Yazaki K."/>
            <person name="Yokoyama R."/>
            <person name="Yoshitake Y."/>
            <person name="Yotsui I."/>
            <person name="Zachgo S."/>
            <person name="Schmutz J."/>
        </authorList>
    </citation>
    <scope>NUCLEOTIDE SEQUENCE [LARGE SCALE GENOMIC DNA]</scope>
    <source>
        <strain evidence="3">Tak-1</strain>
    </source>
</reference>
<accession>A0A2R6X285</accession>
<reference evidence="2" key="2">
    <citation type="submission" date="2017-12" db="EMBL/GenBank/DDBJ databases">
        <title>WGS assembly of Marchantia polymorpha.</title>
        <authorList>
            <person name="Bowman J.L."/>
            <person name="Kohchi T."/>
            <person name="Yamato K.T."/>
            <person name="Jenkins J."/>
            <person name="Shu S."/>
            <person name="Ishizaki K."/>
            <person name="Yamaoka S."/>
            <person name="Nishihama R."/>
            <person name="Nakamura Y."/>
            <person name="Berger F."/>
            <person name="Adam C."/>
            <person name="Aki S.S."/>
            <person name="Althoff F."/>
            <person name="Araki T."/>
            <person name="Arteaga-Vazquez M.A."/>
            <person name="Balasubrmanian S."/>
            <person name="Bauer D."/>
            <person name="Boehm C.R."/>
            <person name="Briginshaw L."/>
            <person name="Caballero-Perez J."/>
            <person name="Catarino B."/>
            <person name="Chen F."/>
            <person name="Chiyoda S."/>
            <person name="Chovatia M."/>
            <person name="Davies K.M."/>
            <person name="Delmans M."/>
            <person name="Demura T."/>
            <person name="Dierschke T."/>
            <person name="Dolan L."/>
            <person name="Dorantes-Acosta A.E."/>
            <person name="Eklund D.M."/>
            <person name="Florent S.N."/>
            <person name="Flores-Sandoval E."/>
            <person name="Fujiyama A."/>
            <person name="Fukuzawa H."/>
            <person name="Galik B."/>
            <person name="Grimanelli D."/>
            <person name="Grimwood J."/>
            <person name="Grossniklaus U."/>
            <person name="Hamada T."/>
            <person name="Haseloff J."/>
            <person name="Hetherington A.J."/>
            <person name="Higo A."/>
            <person name="Hirakawa Y."/>
            <person name="Hundley H.N."/>
            <person name="Ikeda Y."/>
            <person name="Inoue K."/>
            <person name="Inoue S."/>
            <person name="Ishida S."/>
            <person name="Jia Q."/>
            <person name="Kakita M."/>
            <person name="Kanazawa T."/>
            <person name="Kawai Y."/>
            <person name="Kawashima T."/>
            <person name="Kennedy M."/>
            <person name="Kinose K."/>
            <person name="Kinoshita T."/>
            <person name="Kohara Y."/>
            <person name="Koide E."/>
            <person name="Komatsu K."/>
            <person name="Kopischke S."/>
            <person name="Kubo M."/>
            <person name="Kyozuka J."/>
            <person name="Lagercrantz U."/>
            <person name="Lin S.S."/>
            <person name="Lindquist E."/>
            <person name="Lipzen A.M."/>
            <person name="Lu C."/>
            <person name="Luna E.D."/>
            <person name="Martienssen R.A."/>
            <person name="Minamino N."/>
            <person name="Mizutani M."/>
            <person name="Mizutani M."/>
            <person name="Mochizuki N."/>
            <person name="Monte I."/>
            <person name="Mosher R."/>
            <person name="Nagasaki H."/>
            <person name="Nakagami H."/>
            <person name="Naramoto S."/>
            <person name="Nishitani K."/>
            <person name="Ohtani M."/>
            <person name="Okamoto T."/>
            <person name="Okumura M."/>
            <person name="Phillips J."/>
            <person name="Pollak B."/>
            <person name="Reinders A."/>
            <person name="Roevekamp M."/>
            <person name="Sano R."/>
            <person name="Sawa S."/>
            <person name="Schmid M.W."/>
            <person name="Shirakawa M."/>
            <person name="Solano R."/>
            <person name="Spunde A."/>
            <person name="Suetsugu N."/>
            <person name="Sugano S."/>
            <person name="Sugiyama A."/>
            <person name="Sun R."/>
            <person name="Suzuki Y."/>
            <person name="Takenaka M."/>
            <person name="Takezawa D."/>
            <person name="Tomogane H."/>
            <person name="Tsuzuki M."/>
            <person name="Ueda T."/>
            <person name="Umeda M."/>
            <person name="Ward J.M."/>
            <person name="Watanabe Y."/>
            <person name="Yazaki K."/>
            <person name="Yokoyama R."/>
            <person name="Yoshitake Y."/>
            <person name="Yotsui I."/>
            <person name="Zachgo S."/>
            <person name="Schmutz J."/>
        </authorList>
    </citation>
    <scope>NUCLEOTIDE SEQUENCE [LARGE SCALE GENOMIC DNA]</scope>
    <source>
        <strain evidence="2">Tak-1</strain>
    </source>
</reference>
<dbReference type="EMBL" id="KZ772713">
    <property type="protein sequence ID" value="PTQ40223.1"/>
    <property type="molecule type" value="Genomic_DNA"/>
</dbReference>
<dbReference type="Gramene" id="Mp4g18100.2">
    <property type="protein sequence ID" value="Mp4g18100.2.cds1"/>
    <property type="gene ID" value="Mp4g18100"/>
</dbReference>
<dbReference type="Gramene" id="Mp4g18100.1">
    <property type="protein sequence ID" value="Mp4g18100.1.cds1"/>
    <property type="gene ID" value="Mp4g18100"/>
</dbReference>
<keyword evidence="3" id="KW-1185">Reference proteome</keyword>
<evidence type="ECO:0000256" key="1">
    <source>
        <dbReference type="SAM" id="MobiDB-lite"/>
    </source>
</evidence>
<dbReference type="EMBL" id="KZ772713">
    <property type="protein sequence ID" value="PTQ40222.1"/>
    <property type="molecule type" value="Genomic_DNA"/>
</dbReference>
<protein>
    <submittedName>
        <fullName evidence="2">Uncharacterized protein</fullName>
    </submittedName>
</protein>